<evidence type="ECO:0000256" key="7">
    <source>
        <dbReference type="ARBA" id="ARBA00022888"/>
    </source>
</evidence>
<dbReference type="Gene3D" id="3.60.20.10">
    <property type="entry name" value="Glutamine Phosphoribosylpyrophosphate, subunit 1, domain 1"/>
    <property type="match status" value="1"/>
</dbReference>
<name>A0A445N445_9BACT</name>
<dbReference type="EC" id="6.3.5.4" evidence="2"/>
<dbReference type="PANTHER" id="PTHR11772">
    <property type="entry name" value="ASPARAGINE SYNTHETASE"/>
    <property type="match status" value="1"/>
</dbReference>
<comment type="similarity">
    <text evidence="1">Belongs to the asparagine synthetase family.</text>
</comment>
<evidence type="ECO:0000256" key="9">
    <source>
        <dbReference type="ARBA" id="ARBA00029440"/>
    </source>
</evidence>
<dbReference type="GO" id="GO:0006529">
    <property type="term" value="P:asparagine biosynthetic process"/>
    <property type="evidence" value="ECO:0007669"/>
    <property type="project" value="UniProtKB-KW"/>
</dbReference>
<dbReference type="InterPro" id="IPR050795">
    <property type="entry name" value="Asn_Synthetase"/>
</dbReference>
<dbReference type="EMBL" id="OJIN01000243">
    <property type="protein sequence ID" value="SPD76464.1"/>
    <property type="molecule type" value="Genomic_DNA"/>
</dbReference>
<accession>A0A445N445</accession>
<dbReference type="InterPro" id="IPR033738">
    <property type="entry name" value="AsnB_N"/>
</dbReference>
<keyword evidence="5 12" id="KW-0547">Nucleotide-binding</keyword>
<dbReference type="Pfam" id="PF00733">
    <property type="entry name" value="Asn_synthase"/>
    <property type="match status" value="1"/>
</dbReference>
<dbReference type="PROSITE" id="PS51278">
    <property type="entry name" value="GATASE_TYPE_2"/>
    <property type="match status" value="1"/>
</dbReference>
<evidence type="ECO:0000256" key="8">
    <source>
        <dbReference type="ARBA" id="ARBA00022962"/>
    </source>
</evidence>
<evidence type="ECO:0000256" key="11">
    <source>
        <dbReference type="PIRSR" id="PIRSR001589-1"/>
    </source>
</evidence>
<evidence type="ECO:0000259" key="14">
    <source>
        <dbReference type="PROSITE" id="PS51278"/>
    </source>
</evidence>
<evidence type="ECO:0000256" key="2">
    <source>
        <dbReference type="ARBA" id="ARBA00012737"/>
    </source>
</evidence>
<dbReference type="NCBIfam" id="TIGR01536">
    <property type="entry name" value="asn_synth_AEB"/>
    <property type="match status" value="1"/>
</dbReference>
<proteinExistence type="inferred from homology"/>
<dbReference type="CDD" id="cd00712">
    <property type="entry name" value="AsnB"/>
    <property type="match status" value="1"/>
</dbReference>
<evidence type="ECO:0000256" key="5">
    <source>
        <dbReference type="ARBA" id="ARBA00022741"/>
    </source>
</evidence>
<comment type="catalytic activity">
    <reaction evidence="10">
        <text>L-aspartate + L-glutamine + ATP + H2O = L-asparagine + L-glutamate + AMP + diphosphate + H(+)</text>
        <dbReference type="Rhea" id="RHEA:12228"/>
        <dbReference type="ChEBI" id="CHEBI:15377"/>
        <dbReference type="ChEBI" id="CHEBI:15378"/>
        <dbReference type="ChEBI" id="CHEBI:29985"/>
        <dbReference type="ChEBI" id="CHEBI:29991"/>
        <dbReference type="ChEBI" id="CHEBI:30616"/>
        <dbReference type="ChEBI" id="CHEBI:33019"/>
        <dbReference type="ChEBI" id="CHEBI:58048"/>
        <dbReference type="ChEBI" id="CHEBI:58359"/>
        <dbReference type="ChEBI" id="CHEBI:456215"/>
        <dbReference type="EC" id="6.3.5.4"/>
    </reaction>
</comment>
<feature type="active site" description="For GATase activity" evidence="11">
    <location>
        <position position="2"/>
    </location>
</feature>
<dbReference type="InterPro" id="IPR006426">
    <property type="entry name" value="Asn_synth_AEB"/>
</dbReference>
<dbReference type="SUPFAM" id="SSF56235">
    <property type="entry name" value="N-terminal nucleophile aminohydrolases (Ntn hydrolases)"/>
    <property type="match status" value="1"/>
</dbReference>
<dbReference type="PIRSF" id="PIRSF001589">
    <property type="entry name" value="Asn_synthetase_glu-h"/>
    <property type="match status" value="1"/>
</dbReference>
<dbReference type="CDD" id="cd01991">
    <property type="entry name" value="Asn_synthase_B_C"/>
    <property type="match status" value="1"/>
</dbReference>
<dbReference type="GO" id="GO:0005524">
    <property type="term" value="F:ATP binding"/>
    <property type="evidence" value="ECO:0007669"/>
    <property type="project" value="UniProtKB-KW"/>
</dbReference>
<dbReference type="NCBIfam" id="NF006949">
    <property type="entry name" value="PRK09431.1"/>
    <property type="match status" value="1"/>
</dbReference>
<evidence type="ECO:0000256" key="6">
    <source>
        <dbReference type="ARBA" id="ARBA00022840"/>
    </source>
</evidence>
<evidence type="ECO:0000256" key="4">
    <source>
        <dbReference type="ARBA" id="ARBA00022605"/>
    </source>
</evidence>
<dbReference type="InterPro" id="IPR029055">
    <property type="entry name" value="Ntn_hydrolases_N"/>
</dbReference>
<feature type="site" description="Important for beta-aspartyl-AMP intermediate formation" evidence="13">
    <location>
        <position position="333"/>
    </location>
</feature>
<dbReference type="InterPro" id="IPR001962">
    <property type="entry name" value="Asn_synthase"/>
</dbReference>
<keyword evidence="6 12" id="KW-0067">ATP-binding</keyword>
<dbReference type="Pfam" id="PF13537">
    <property type="entry name" value="GATase_7"/>
    <property type="match status" value="1"/>
</dbReference>
<dbReference type="PANTHER" id="PTHR11772:SF2">
    <property type="entry name" value="ASPARAGINE SYNTHETASE [GLUTAMINE-HYDROLYZING]"/>
    <property type="match status" value="1"/>
</dbReference>
<keyword evidence="7 11" id="KW-0061">Asparagine biosynthesis</keyword>
<dbReference type="InterPro" id="IPR017932">
    <property type="entry name" value="GATase_2_dom"/>
</dbReference>
<keyword evidence="4 11" id="KW-0028">Amino-acid biosynthesis</keyword>
<dbReference type="InterPro" id="IPR014729">
    <property type="entry name" value="Rossmann-like_a/b/a_fold"/>
</dbReference>
<evidence type="ECO:0000256" key="1">
    <source>
        <dbReference type="ARBA" id="ARBA00005752"/>
    </source>
</evidence>
<evidence type="ECO:0000256" key="10">
    <source>
        <dbReference type="ARBA" id="ARBA00048741"/>
    </source>
</evidence>
<organism evidence="15">
    <name type="scientific">uncultured Desulfobacterium sp</name>
    <dbReference type="NCBI Taxonomy" id="201089"/>
    <lineage>
        <taxon>Bacteria</taxon>
        <taxon>Pseudomonadati</taxon>
        <taxon>Thermodesulfobacteriota</taxon>
        <taxon>Desulfobacteria</taxon>
        <taxon>Desulfobacterales</taxon>
        <taxon>Desulfobacteriaceae</taxon>
        <taxon>Desulfobacterium</taxon>
        <taxon>environmental samples</taxon>
    </lineage>
</organism>
<protein>
    <recommendedName>
        <fullName evidence="2">asparagine synthase (glutamine-hydrolyzing)</fullName>
        <ecNumber evidence="2">6.3.5.4</ecNumber>
    </recommendedName>
</protein>
<gene>
    <name evidence="15" type="primary">asnB</name>
    <name evidence="15" type="ORF">PITCH_A960006</name>
</gene>
<evidence type="ECO:0000256" key="12">
    <source>
        <dbReference type="PIRSR" id="PIRSR001589-2"/>
    </source>
</evidence>
<evidence type="ECO:0000313" key="15">
    <source>
        <dbReference type="EMBL" id="SPD76464.1"/>
    </source>
</evidence>
<dbReference type="AlphaFoldDB" id="A0A445N445"/>
<keyword evidence="3 15" id="KW-0436">Ligase</keyword>
<feature type="binding site" evidence="12">
    <location>
        <position position="94"/>
    </location>
    <ligand>
        <name>L-glutamine</name>
        <dbReference type="ChEBI" id="CHEBI:58359"/>
    </ligand>
</feature>
<feature type="domain" description="Glutamine amidotransferase type-2" evidence="14">
    <location>
        <begin position="2"/>
        <end position="179"/>
    </location>
</feature>
<evidence type="ECO:0000256" key="13">
    <source>
        <dbReference type="PIRSR" id="PIRSR001589-3"/>
    </source>
</evidence>
<feature type="binding site" evidence="12">
    <location>
        <position position="253"/>
    </location>
    <ligand>
        <name>ATP</name>
        <dbReference type="ChEBI" id="CHEBI:30616"/>
    </ligand>
</feature>
<keyword evidence="8 11" id="KW-0315">Glutamine amidotransferase</keyword>
<comment type="pathway">
    <text evidence="9">Amino-acid biosynthesis.</text>
</comment>
<dbReference type="GO" id="GO:0005829">
    <property type="term" value="C:cytosol"/>
    <property type="evidence" value="ECO:0007669"/>
    <property type="project" value="TreeGrafter"/>
</dbReference>
<dbReference type="GO" id="GO:0004066">
    <property type="term" value="F:asparagine synthase (glutamine-hydrolyzing) activity"/>
    <property type="evidence" value="ECO:0007669"/>
    <property type="project" value="UniProtKB-EC"/>
</dbReference>
<dbReference type="SUPFAM" id="SSF52402">
    <property type="entry name" value="Adenine nucleotide alpha hydrolases-like"/>
    <property type="match status" value="1"/>
</dbReference>
<sequence>MCGIAGCIGDKDIKTVNRMLDALPHRGPNDRGLHCHGESVFGHTRLSIVDVASGHQPILGNGGSSGIICNGEIYNFKRLRTQLSPHHSFKTKSDSEVILHLYQDKGPECVKDLDGMFAFALFDGEDYMLARDPIGIKPLYYGNSNGRLYFSSELGAMSLAGLDEVHEFPPGHYYTPMEGFKKYYGIPKVEDHMLTDIEEACELIRNTFIRSVKKRLLADPEVPVGSFCSGGLDSSLVAAIAADEIPNLHTFVVGMEDEYGDVSDDIKAARIAARHVGSTHHELLFTEDQYYEALPIVIKELESYDPSLVRCAIPCYFTCKLAADYVTVALTGEGADELFTGYHYMKHFPMDRLNYEARRCIGNLHNINLQRADRMGMFFSLELRVPFLDVEMIDLAMKIPPELKIRDHNGSKIEKWIFRKAFEGTGYLPDEILWRYKVQYTQGAGCESLGETLAERQISWDEFERIRAENPKATINSREAAYYYKIFRQFHPQDSILGSIGIWTGFDFAEERERVRGTIDGSLKHDHEDMEV</sequence>
<reference evidence="15" key="1">
    <citation type="submission" date="2018-01" db="EMBL/GenBank/DDBJ databases">
        <authorList>
            <person name="Regsiter A."/>
            <person name="William W."/>
        </authorList>
    </citation>
    <scope>NUCLEOTIDE SEQUENCE</scope>
    <source>
        <strain evidence="15">TRIP AH-1</strain>
    </source>
</reference>
<dbReference type="Gene3D" id="3.40.50.620">
    <property type="entry name" value="HUPs"/>
    <property type="match status" value="1"/>
</dbReference>
<evidence type="ECO:0000256" key="3">
    <source>
        <dbReference type="ARBA" id="ARBA00022598"/>
    </source>
</evidence>